<sequence>MAAKGARAMLSTIADYTRLTTDMSKSLTQVEQQPDVSRDTAYYLANIGNVKSIDDFLNNYKLYSYAMKAFGLDDMIYAKAFMRKVLTEGIATSDTFANKLSDSRYRDFAATFNFAANGANATQSTAATTGTTSQYATQTLEQDAGDQNEGLRLALYFTRKASSVTSPYQILADKALTQVVQTAEGWSSMISSSDIDMQAKMITDKINLTDFQDPTKVTKFVQRFAAMWDATQAQSDTSTNPALVLITGASASSTSMDTDLLTTLQNIKFNR</sequence>
<dbReference type="SUPFAM" id="SSF158837">
    <property type="entry name" value="AGR C 984p-like"/>
    <property type="match status" value="1"/>
</dbReference>
<keyword evidence="2" id="KW-1185">Reference proteome</keyword>
<dbReference type="EMBL" id="VSSS01000024">
    <property type="protein sequence ID" value="TYL95687.1"/>
    <property type="molecule type" value="Genomic_DNA"/>
</dbReference>
<dbReference type="InterPro" id="IPR010626">
    <property type="entry name" value="DUF1217"/>
</dbReference>
<evidence type="ECO:0000313" key="1">
    <source>
        <dbReference type="EMBL" id="TYL95687.1"/>
    </source>
</evidence>
<dbReference type="Pfam" id="PF06748">
    <property type="entry name" value="DUF1217"/>
    <property type="match status" value="1"/>
</dbReference>
<dbReference type="InterPro" id="IPR023157">
    <property type="entry name" value="AGR-C-984p-like_sf"/>
</dbReference>
<organism evidence="1 2">
    <name type="scientific">Bradyrhizobium rifense</name>
    <dbReference type="NCBI Taxonomy" id="515499"/>
    <lineage>
        <taxon>Bacteria</taxon>
        <taxon>Pseudomonadati</taxon>
        <taxon>Pseudomonadota</taxon>
        <taxon>Alphaproteobacteria</taxon>
        <taxon>Hyphomicrobiales</taxon>
        <taxon>Nitrobacteraceae</taxon>
        <taxon>Bradyrhizobium</taxon>
    </lineage>
</organism>
<comment type="caution">
    <text evidence="1">The sequence shown here is derived from an EMBL/GenBank/DDBJ whole genome shotgun (WGS) entry which is preliminary data.</text>
</comment>
<protein>
    <submittedName>
        <fullName evidence="1">DUF1217 domain-containing protein</fullName>
    </submittedName>
</protein>
<dbReference type="AlphaFoldDB" id="A0A5D3KT69"/>
<reference evidence="1 2" key="1">
    <citation type="submission" date="2019-08" db="EMBL/GenBank/DDBJ databases">
        <title>Bradyrhizobium hipponensis sp. nov., a rhizobium isolated from a Lupinus angustifolius root nodule in Tunisia.</title>
        <authorList>
            <person name="Off K."/>
            <person name="Rejili M."/>
            <person name="Mars M."/>
            <person name="Brachmann A."/>
            <person name="Marin M."/>
        </authorList>
    </citation>
    <scope>NUCLEOTIDE SEQUENCE [LARGE SCALE GENOMIC DNA]</scope>
    <source>
        <strain evidence="1 2">CTAW71</strain>
    </source>
</reference>
<dbReference type="OrthoDB" id="7824597at2"/>
<name>A0A5D3KT69_9BRAD</name>
<dbReference type="Proteomes" id="UP000324758">
    <property type="component" value="Unassembled WGS sequence"/>
</dbReference>
<accession>A0A5D3KT69</accession>
<dbReference type="Gene3D" id="1.10.3700.10">
    <property type="entry name" value="AGR C 984p-like"/>
    <property type="match status" value="1"/>
</dbReference>
<evidence type="ECO:0000313" key="2">
    <source>
        <dbReference type="Proteomes" id="UP000324758"/>
    </source>
</evidence>
<gene>
    <name evidence="1" type="ORF">FXB40_15090</name>
</gene>
<proteinExistence type="predicted"/>